<dbReference type="EMBL" id="HBUF01353923">
    <property type="protein sequence ID" value="CAG6716081.1"/>
    <property type="molecule type" value="Transcribed_RNA"/>
</dbReference>
<name>A0A8D8V6I9_9HEMI</name>
<evidence type="ECO:0000256" key="1">
    <source>
        <dbReference type="SAM" id="MobiDB-lite"/>
    </source>
</evidence>
<feature type="region of interest" description="Disordered" evidence="1">
    <location>
        <begin position="21"/>
        <end position="67"/>
    </location>
</feature>
<accession>A0A8D8V6I9</accession>
<proteinExistence type="predicted"/>
<organism evidence="2">
    <name type="scientific">Cacopsylla melanoneura</name>
    <dbReference type="NCBI Taxonomy" id="428564"/>
    <lineage>
        <taxon>Eukaryota</taxon>
        <taxon>Metazoa</taxon>
        <taxon>Ecdysozoa</taxon>
        <taxon>Arthropoda</taxon>
        <taxon>Hexapoda</taxon>
        <taxon>Insecta</taxon>
        <taxon>Pterygota</taxon>
        <taxon>Neoptera</taxon>
        <taxon>Paraneoptera</taxon>
        <taxon>Hemiptera</taxon>
        <taxon>Sternorrhyncha</taxon>
        <taxon>Psylloidea</taxon>
        <taxon>Psyllidae</taxon>
        <taxon>Psyllinae</taxon>
        <taxon>Cacopsylla</taxon>
    </lineage>
</organism>
<protein>
    <submittedName>
        <fullName evidence="2">Uncharacterized protein</fullName>
    </submittedName>
</protein>
<reference evidence="2" key="1">
    <citation type="submission" date="2021-05" db="EMBL/GenBank/DDBJ databases">
        <authorList>
            <person name="Alioto T."/>
            <person name="Alioto T."/>
            <person name="Gomez Garrido J."/>
        </authorList>
    </citation>
    <scope>NUCLEOTIDE SEQUENCE</scope>
</reference>
<dbReference type="AlphaFoldDB" id="A0A8D8V6I9"/>
<sequence>MRSAPYSSSATWSWSRSRISASKWSTPPPHPHSRTCTPTPALIRTHTQTSGSRGCGSEENWEGEERGAREGAVGRILYPPCYHGVGVIHMARVPSRVRTRRARAAVRCKTPASVQSRRNILPRPVKTRRWRMS</sequence>
<evidence type="ECO:0000313" key="2">
    <source>
        <dbReference type="EMBL" id="CAG6716081.1"/>
    </source>
</evidence>